<dbReference type="AlphaFoldDB" id="A0A381SZ67"/>
<dbReference type="InterPro" id="IPR003171">
    <property type="entry name" value="Mehydrof_redctse-like"/>
</dbReference>
<comment type="similarity">
    <text evidence="3">Belongs to the methylenetetrahydrofolate reductase family.</text>
</comment>
<keyword evidence="4" id="KW-0028">Amino-acid biosynthesis</keyword>
<evidence type="ECO:0000256" key="10">
    <source>
        <dbReference type="ARBA" id="ARBA00034478"/>
    </source>
</evidence>
<name>A0A381SZ67_9ZZZZ</name>
<evidence type="ECO:0000256" key="6">
    <source>
        <dbReference type="ARBA" id="ARBA00022827"/>
    </source>
</evidence>
<dbReference type="GO" id="GO:0005829">
    <property type="term" value="C:cytosol"/>
    <property type="evidence" value="ECO:0007669"/>
    <property type="project" value="InterPro"/>
</dbReference>
<comment type="pathway">
    <text evidence="2">One-carbon metabolism; tetrahydrofolate interconversion.</text>
</comment>
<dbReference type="CDD" id="cd00537">
    <property type="entry name" value="MTHFR"/>
    <property type="match status" value="1"/>
</dbReference>
<evidence type="ECO:0000256" key="4">
    <source>
        <dbReference type="ARBA" id="ARBA00022605"/>
    </source>
</evidence>
<proteinExistence type="inferred from homology"/>
<dbReference type="PANTHER" id="PTHR45754">
    <property type="entry name" value="METHYLENETETRAHYDROFOLATE REDUCTASE"/>
    <property type="match status" value="1"/>
</dbReference>
<comment type="pathway">
    <text evidence="10">Amino-acid biosynthesis; L-methionine biosynthesis via de novo pathway.</text>
</comment>
<dbReference type="GO" id="GO:0071949">
    <property type="term" value="F:FAD binding"/>
    <property type="evidence" value="ECO:0007669"/>
    <property type="project" value="TreeGrafter"/>
</dbReference>
<reference evidence="12" key="1">
    <citation type="submission" date="2018-05" db="EMBL/GenBank/DDBJ databases">
        <authorList>
            <person name="Lanie J.A."/>
            <person name="Ng W.-L."/>
            <person name="Kazmierczak K.M."/>
            <person name="Andrzejewski T.M."/>
            <person name="Davidsen T.M."/>
            <person name="Wayne K.J."/>
            <person name="Tettelin H."/>
            <person name="Glass J.I."/>
            <person name="Rusch D."/>
            <person name="Podicherti R."/>
            <person name="Tsui H.-C.T."/>
            <person name="Winkler M.E."/>
        </authorList>
    </citation>
    <scope>NUCLEOTIDE SEQUENCE</scope>
</reference>
<keyword evidence="9" id="KW-0486">Methionine biosynthesis</keyword>
<dbReference type="SUPFAM" id="SSF51730">
    <property type="entry name" value="FAD-linked oxidoreductase"/>
    <property type="match status" value="1"/>
</dbReference>
<dbReference type="NCBIfam" id="TIGR00676">
    <property type="entry name" value="fadh2"/>
    <property type="match status" value="1"/>
</dbReference>
<dbReference type="EMBL" id="UINC01003478">
    <property type="protein sequence ID" value="SVA06673.1"/>
    <property type="molecule type" value="Genomic_DNA"/>
</dbReference>
<dbReference type="UniPathway" id="UPA00193"/>
<evidence type="ECO:0000256" key="3">
    <source>
        <dbReference type="ARBA" id="ARBA00006743"/>
    </source>
</evidence>
<protein>
    <recommendedName>
        <fullName evidence="11">methylenetetrahydrofolate reductase (NADH)</fullName>
        <ecNumber evidence="11">1.5.1.54</ecNumber>
    </recommendedName>
</protein>
<keyword evidence="8" id="KW-0520">NAD</keyword>
<dbReference type="InterPro" id="IPR029041">
    <property type="entry name" value="FAD-linked_oxidoreductase-like"/>
</dbReference>
<evidence type="ECO:0000313" key="12">
    <source>
        <dbReference type="EMBL" id="SVA06673.1"/>
    </source>
</evidence>
<keyword evidence="5" id="KW-0285">Flavoprotein</keyword>
<dbReference type="PANTHER" id="PTHR45754:SF3">
    <property type="entry name" value="METHYLENETETRAHYDROFOLATE REDUCTASE (NADPH)"/>
    <property type="match status" value="1"/>
</dbReference>
<dbReference type="EC" id="1.5.1.54" evidence="11"/>
<keyword evidence="7" id="KW-0560">Oxidoreductase</keyword>
<dbReference type="Pfam" id="PF02219">
    <property type="entry name" value="MTHFR"/>
    <property type="match status" value="1"/>
</dbReference>
<dbReference type="GO" id="GO:0106312">
    <property type="term" value="F:methylenetetrahydrofolate reductase (NADH) activity"/>
    <property type="evidence" value="ECO:0007669"/>
    <property type="project" value="UniProtKB-EC"/>
</dbReference>
<keyword evidence="6" id="KW-0274">FAD</keyword>
<dbReference type="GO" id="GO:0009086">
    <property type="term" value="P:methionine biosynthetic process"/>
    <property type="evidence" value="ECO:0007669"/>
    <property type="project" value="UniProtKB-KW"/>
</dbReference>
<evidence type="ECO:0000256" key="2">
    <source>
        <dbReference type="ARBA" id="ARBA00004777"/>
    </source>
</evidence>
<accession>A0A381SZ67</accession>
<organism evidence="12">
    <name type="scientific">marine metagenome</name>
    <dbReference type="NCBI Taxonomy" id="408172"/>
    <lineage>
        <taxon>unclassified sequences</taxon>
        <taxon>metagenomes</taxon>
        <taxon>ecological metagenomes</taxon>
    </lineage>
</organism>
<comment type="cofactor">
    <cofactor evidence="1">
        <name>FAD</name>
        <dbReference type="ChEBI" id="CHEBI:57692"/>
    </cofactor>
</comment>
<evidence type="ECO:0000256" key="5">
    <source>
        <dbReference type="ARBA" id="ARBA00022630"/>
    </source>
</evidence>
<sequence length="283" mass="31459">MDLNPTPIFSIEFYPPRTNADESKLNAVHQQLAKLRPDFFSVTYGAGGSTKQGTKQIVLRYQKFGSSMAPHLSFSGTDQDEIRILLAAYKAAGINRLVALRGDSPSDGSAITHHRYASELVEFIRLETGEYFHIDVACYPEPHPDSKTYESGVGYFKEKIDAGANSAITQYFYNADAYFYFVEYCYKAGISIPIVPGIMPITNYANLARFSAKCGAEIPYWLQKRLEGFGNDVAGLREFGIEVVTVMCERLLAGGAPGLHFYSMNLAKSVTQIWTNLALSDRH</sequence>
<dbReference type="Gene3D" id="3.20.20.220">
    <property type="match status" value="1"/>
</dbReference>
<evidence type="ECO:0000256" key="7">
    <source>
        <dbReference type="ARBA" id="ARBA00023002"/>
    </source>
</evidence>
<evidence type="ECO:0000256" key="9">
    <source>
        <dbReference type="ARBA" id="ARBA00023167"/>
    </source>
</evidence>
<dbReference type="GO" id="GO:0035999">
    <property type="term" value="P:tetrahydrofolate interconversion"/>
    <property type="evidence" value="ECO:0007669"/>
    <property type="project" value="UniProtKB-UniPathway"/>
</dbReference>
<dbReference type="InterPro" id="IPR004620">
    <property type="entry name" value="MTHF_reductase_bac"/>
</dbReference>
<evidence type="ECO:0000256" key="8">
    <source>
        <dbReference type="ARBA" id="ARBA00023027"/>
    </source>
</evidence>
<evidence type="ECO:0000256" key="1">
    <source>
        <dbReference type="ARBA" id="ARBA00001974"/>
    </source>
</evidence>
<evidence type="ECO:0000256" key="11">
    <source>
        <dbReference type="ARBA" id="ARBA00034529"/>
    </source>
</evidence>
<gene>
    <name evidence="12" type="ORF">METZ01_LOCUS59527</name>
</gene>